<feature type="region of interest" description="Disordered" evidence="1">
    <location>
        <begin position="1"/>
        <end position="22"/>
    </location>
</feature>
<organism evidence="2 3">
    <name type="scientific">Streptomyces bottropensis ATCC 25435</name>
    <dbReference type="NCBI Taxonomy" id="1054862"/>
    <lineage>
        <taxon>Bacteria</taxon>
        <taxon>Bacillati</taxon>
        <taxon>Actinomycetota</taxon>
        <taxon>Actinomycetes</taxon>
        <taxon>Kitasatosporales</taxon>
        <taxon>Streptomycetaceae</taxon>
        <taxon>Streptomyces</taxon>
    </lineage>
</organism>
<accession>M3F5U7</accession>
<proteinExistence type="predicted"/>
<dbReference type="Proteomes" id="UP000030760">
    <property type="component" value="Unassembled WGS sequence"/>
</dbReference>
<protein>
    <submittedName>
        <fullName evidence="2">Uncharacterized protein</fullName>
    </submittedName>
</protein>
<name>M3F5U7_9ACTN</name>
<sequence length="87" mass="8812">MQLTTDTTTDVASDVTSDAETGETAVDAVDAVDDALLSELMKRARTSGVGLSGPHWRASSPPTLATSMASGPTSVGRSATARSATGW</sequence>
<reference evidence="3" key="1">
    <citation type="journal article" date="2013" name="Genome Announc.">
        <title>Draft Genome Sequence of Streptomyces bottropensis ATCC 25435, a Bottromycin-Producing Actinomycete.</title>
        <authorList>
            <person name="Zhang H."/>
            <person name="Zhou W."/>
            <person name="Zhuang Y."/>
            <person name="Liang X."/>
            <person name="Liu T."/>
        </authorList>
    </citation>
    <scope>NUCLEOTIDE SEQUENCE [LARGE SCALE GENOMIC DNA]</scope>
    <source>
        <strain evidence="3">ATCC 25435</strain>
    </source>
</reference>
<evidence type="ECO:0000256" key="1">
    <source>
        <dbReference type="SAM" id="MobiDB-lite"/>
    </source>
</evidence>
<evidence type="ECO:0000313" key="2">
    <source>
        <dbReference type="EMBL" id="EMF56983.1"/>
    </source>
</evidence>
<dbReference type="AlphaFoldDB" id="M3F5U7"/>
<gene>
    <name evidence="2" type="ORF">SBD_1519</name>
</gene>
<evidence type="ECO:0000313" key="3">
    <source>
        <dbReference type="Proteomes" id="UP000030760"/>
    </source>
</evidence>
<feature type="region of interest" description="Disordered" evidence="1">
    <location>
        <begin position="46"/>
        <end position="87"/>
    </location>
</feature>
<dbReference type="EMBL" id="KB405058">
    <property type="protein sequence ID" value="EMF56983.1"/>
    <property type="molecule type" value="Genomic_DNA"/>
</dbReference>
<feature type="compositionally biased region" description="Polar residues" evidence="1">
    <location>
        <begin position="60"/>
        <end position="87"/>
    </location>
</feature>